<dbReference type="EMBL" id="SGJB01000032">
    <property type="protein sequence ID" value="TQQ83131.1"/>
    <property type="molecule type" value="Genomic_DNA"/>
</dbReference>
<dbReference type="InterPro" id="IPR008490">
    <property type="entry name" value="Transposase_InsH_N"/>
</dbReference>
<keyword evidence="4" id="KW-1185">Reference proteome</keyword>
<gene>
    <name evidence="3" type="ORF">EXD82_10165</name>
</gene>
<dbReference type="PANTHER" id="PTHR33408">
    <property type="entry name" value="TRANSPOSASE"/>
    <property type="match status" value="1"/>
</dbReference>
<sequence length="525" mass="61592">MNYKTCINYNILKENYQLKLPLELDYLIPVDDSVRTVSRVIDSIDLYELEKTYSRKSSIPVSTMLKIVIYASMNRIYSSRDIEKACKRDINFMYLLGGASVPDHSTIARFRTNHFSIVSKEIMNKINCILLDVGEINGETLYIDGTKIESAANRYTFVWKKTVNKNFKKLMDKISDFVKKCEELFEIKVVYNNEIKIKHLKKLFKRLKKLSIDKEIEFVHGKGRRKTQIQKCIETLSSYIDRLKTYNKHLMKLGNRNSYSKTDNDATFMRMKEDHMKNGQLKPAYNLEIAVDSAYITWVEIFSNPTDVGTLIPFLDSLDSNTTFKYKNIVADAGYESEENYLYLKKKGKISYIKTSNYEIRKTRKYKNDPGLAENMIYVPEDDYYICKDGRKLTFEKEYKRKASFDYYKNISVYSCNDCSHCEYKRSCIRYFKSDINFDDRIKRLHISKTFTSERAENIERITSEKGIELRINRSIQVEGAFAQIKNNMGFRRFLSKGKNNVLSECIIVALAHNINKLHRKIANL</sequence>
<dbReference type="PANTHER" id="PTHR33408:SF2">
    <property type="entry name" value="TRANSPOSASE DDE DOMAIN-CONTAINING PROTEIN"/>
    <property type="match status" value="1"/>
</dbReference>
<dbReference type="AlphaFoldDB" id="A0A544QSW9"/>
<evidence type="ECO:0000259" key="2">
    <source>
        <dbReference type="Pfam" id="PF13751"/>
    </source>
</evidence>
<proteinExistence type="predicted"/>
<feature type="domain" description="Transposase DDE" evidence="2">
    <location>
        <begin position="386"/>
        <end position="519"/>
    </location>
</feature>
<evidence type="ECO:0000313" key="4">
    <source>
        <dbReference type="Proteomes" id="UP000317863"/>
    </source>
</evidence>
<comment type="caution">
    <text evidence="3">The sequence shown here is derived from an EMBL/GenBank/DDBJ whole genome shotgun (WGS) entry which is preliminary data.</text>
</comment>
<dbReference type="RefSeq" id="WP_142536781.1">
    <property type="nucleotide sequence ID" value="NZ_SGJB01000032.1"/>
</dbReference>
<dbReference type="InterPro" id="IPR025668">
    <property type="entry name" value="Tnp_DDE_dom"/>
</dbReference>
<dbReference type="OrthoDB" id="9789070at2"/>
<evidence type="ECO:0000259" key="1">
    <source>
        <dbReference type="Pfam" id="PF05598"/>
    </source>
</evidence>
<dbReference type="Proteomes" id="UP000317863">
    <property type="component" value="Unassembled WGS sequence"/>
</dbReference>
<protein>
    <submittedName>
        <fullName evidence="3">IS1182 family transposase</fullName>
    </submittedName>
</protein>
<evidence type="ECO:0000313" key="3">
    <source>
        <dbReference type="EMBL" id="TQQ83131.1"/>
    </source>
</evidence>
<dbReference type="Pfam" id="PF05598">
    <property type="entry name" value="DUF772"/>
    <property type="match status" value="1"/>
</dbReference>
<dbReference type="NCBIfam" id="NF033551">
    <property type="entry name" value="transpos_IS1182"/>
    <property type="match status" value="1"/>
</dbReference>
<dbReference type="Pfam" id="PF13751">
    <property type="entry name" value="DDE_Tnp_1_6"/>
    <property type="match status" value="1"/>
</dbReference>
<accession>A0A544QSW9</accession>
<name>A0A544QSW9_9FIRM</name>
<feature type="domain" description="Transposase InsH N-terminal" evidence="1">
    <location>
        <begin position="23"/>
        <end position="112"/>
    </location>
</feature>
<dbReference type="InterPro" id="IPR047629">
    <property type="entry name" value="IS1182_transpos"/>
</dbReference>
<reference evidence="3 4" key="1">
    <citation type="submission" date="2019-02" db="EMBL/GenBank/DDBJ databases">
        <title>Peptostreptococcaceae bacterium ZHW00191 nov., a new bacterium isolated from the human gut.</title>
        <authorList>
            <person name="Zhou H.-W."/>
            <person name="Chen X.-J."/>
        </authorList>
    </citation>
    <scope>NUCLEOTIDE SEQUENCE [LARGE SCALE GENOMIC DNA]</scope>
    <source>
        <strain evidence="3 4">ZHW00191</strain>
    </source>
</reference>
<organism evidence="3 4">
    <name type="scientific">Peptacetobacter hominis</name>
    <dbReference type="NCBI Taxonomy" id="2743610"/>
    <lineage>
        <taxon>Bacteria</taxon>
        <taxon>Bacillati</taxon>
        <taxon>Bacillota</taxon>
        <taxon>Clostridia</taxon>
        <taxon>Peptostreptococcales</taxon>
        <taxon>Peptostreptococcaceae</taxon>
        <taxon>Peptacetobacter</taxon>
    </lineage>
</organism>